<proteinExistence type="predicted"/>
<organism evidence="2 3">
    <name type="scientific">Sphingobacterium oryzagri</name>
    <dbReference type="NCBI Taxonomy" id="3025669"/>
    <lineage>
        <taxon>Bacteria</taxon>
        <taxon>Pseudomonadati</taxon>
        <taxon>Bacteroidota</taxon>
        <taxon>Sphingobacteriia</taxon>
        <taxon>Sphingobacteriales</taxon>
        <taxon>Sphingobacteriaceae</taxon>
        <taxon>Sphingobacterium</taxon>
    </lineage>
</organism>
<gene>
    <name evidence="2" type="ORF">PQ465_09435</name>
</gene>
<accession>A0ABY7WM51</accession>
<dbReference type="InterPro" id="IPR005094">
    <property type="entry name" value="Endonuclease_MobA/VirD2"/>
</dbReference>
<name>A0ABY7WM51_9SPHI</name>
<evidence type="ECO:0000313" key="3">
    <source>
        <dbReference type="Proteomes" id="UP001221558"/>
    </source>
</evidence>
<protein>
    <submittedName>
        <fullName evidence="2">Relaxase/mobilization nuclease domain-containing protein</fullName>
    </submittedName>
</protein>
<keyword evidence="3" id="KW-1185">Reference proteome</keyword>
<reference evidence="2 3" key="1">
    <citation type="submission" date="2023-02" db="EMBL/GenBank/DDBJ databases">
        <title>Genome sequence of Sphingobacterium sp. KACC 22765.</title>
        <authorList>
            <person name="Kim S."/>
            <person name="Heo J."/>
            <person name="Kwon S.-W."/>
        </authorList>
    </citation>
    <scope>NUCLEOTIDE SEQUENCE [LARGE SCALE GENOMIC DNA]</scope>
    <source>
        <strain evidence="2 3">KACC 22765</strain>
    </source>
</reference>
<feature type="domain" description="MobA/VirD2-like nuclease" evidence="1">
    <location>
        <begin position="27"/>
        <end position="154"/>
    </location>
</feature>
<dbReference type="Proteomes" id="UP001221558">
    <property type="component" value="Chromosome"/>
</dbReference>
<sequence>MKHLWKGWAAMIAKVIVGKSFGGCVRYLLEREQSAVLDSARLRDYDIKGIISDFNVQRKMRPQLGNAVGHTVLSWSSEDREKLTVEKMAAHAREYMDKMDIRKTQYITVLHTDKKHPHLHIVYNRVDNNGKTLENFNHWQKSRKICRELTEQYGYHLGQGKSQINRQALKGKDRLRYTVYDTIKAVMLKATTWNQLETMLARQDIGILYKFRKGTNAVQGILFTTLCR</sequence>
<dbReference type="EMBL" id="CP117880">
    <property type="protein sequence ID" value="WDF70580.1"/>
    <property type="molecule type" value="Genomic_DNA"/>
</dbReference>
<evidence type="ECO:0000259" key="1">
    <source>
        <dbReference type="Pfam" id="PF03432"/>
    </source>
</evidence>
<dbReference type="Pfam" id="PF03432">
    <property type="entry name" value="Relaxase"/>
    <property type="match status" value="1"/>
</dbReference>
<dbReference type="RefSeq" id="WP_274269286.1">
    <property type="nucleotide sequence ID" value="NZ_CP117880.1"/>
</dbReference>
<evidence type="ECO:0000313" key="2">
    <source>
        <dbReference type="EMBL" id="WDF70580.1"/>
    </source>
</evidence>
<dbReference type="Gene3D" id="3.30.930.30">
    <property type="match status" value="1"/>
</dbReference>